<dbReference type="Proteomes" id="UP001230188">
    <property type="component" value="Unassembled WGS sequence"/>
</dbReference>
<evidence type="ECO:0000256" key="2">
    <source>
        <dbReference type="ARBA" id="ARBA00023203"/>
    </source>
</evidence>
<evidence type="ECO:0000313" key="4">
    <source>
        <dbReference type="EMBL" id="KAJ8605015.1"/>
    </source>
</evidence>
<dbReference type="SMART" id="SM00102">
    <property type="entry name" value="ADF"/>
    <property type="match status" value="1"/>
</dbReference>
<protein>
    <recommendedName>
        <fullName evidence="3">ADF-H domain-containing protein</fullName>
    </recommendedName>
</protein>
<dbReference type="CDD" id="cd11286">
    <property type="entry name" value="ADF_cofilin_like"/>
    <property type="match status" value="1"/>
</dbReference>
<feature type="domain" description="ADF-H" evidence="3">
    <location>
        <begin position="2"/>
        <end position="135"/>
    </location>
</feature>
<keyword evidence="5" id="KW-1185">Reference proteome</keyword>
<dbReference type="Pfam" id="PF00241">
    <property type="entry name" value="Cofilin_ADF"/>
    <property type="match status" value="1"/>
</dbReference>
<gene>
    <name evidence="4" type="ORF">CTAYLR_004553</name>
</gene>
<dbReference type="InterPro" id="IPR017904">
    <property type="entry name" value="ADF/Cofilin"/>
</dbReference>
<comment type="caution">
    <text evidence="4">The sequence shown here is derived from an EMBL/GenBank/DDBJ whole genome shotgun (WGS) entry which is preliminary data.</text>
</comment>
<comment type="similarity">
    <text evidence="1">Belongs to the actin-binding proteins ADF family.</text>
</comment>
<dbReference type="Gene3D" id="3.40.20.10">
    <property type="entry name" value="Severin"/>
    <property type="match status" value="1"/>
</dbReference>
<dbReference type="GO" id="GO:0015629">
    <property type="term" value="C:actin cytoskeleton"/>
    <property type="evidence" value="ECO:0007669"/>
    <property type="project" value="InterPro"/>
</dbReference>
<accession>A0AAD7XMW3</accession>
<dbReference type="AlphaFoldDB" id="A0AAD7XMW3"/>
<dbReference type="InterPro" id="IPR002108">
    <property type="entry name" value="ADF-H"/>
</dbReference>
<dbReference type="PANTHER" id="PTHR11913">
    <property type="entry name" value="COFILIN-RELATED"/>
    <property type="match status" value="1"/>
</dbReference>
<evidence type="ECO:0000256" key="1">
    <source>
        <dbReference type="ARBA" id="ARBA00006844"/>
    </source>
</evidence>
<dbReference type="EMBL" id="JAQMWT010000318">
    <property type="protein sequence ID" value="KAJ8605015.1"/>
    <property type="molecule type" value="Genomic_DNA"/>
</dbReference>
<sequence length="137" mass="15139">MATGITVADEVISKFDDFKLKRLKGVGYITMIIDGDQVVLEKEFPKSMSVAEFQKELTDAPKYVVVDFDYTTTDGRPADKIVLISWIPDTAKIKEKMKYSGTKESVKSALQGIAVNINATDHAECTEAEIIANCTKI</sequence>
<dbReference type="GO" id="GO:0003779">
    <property type="term" value="F:actin binding"/>
    <property type="evidence" value="ECO:0007669"/>
    <property type="project" value="UniProtKB-KW"/>
</dbReference>
<dbReference type="InterPro" id="IPR029006">
    <property type="entry name" value="ADF-H/Gelsolin-like_dom_sf"/>
</dbReference>
<evidence type="ECO:0000259" key="3">
    <source>
        <dbReference type="PROSITE" id="PS51263"/>
    </source>
</evidence>
<proteinExistence type="inferred from homology"/>
<evidence type="ECO:0000313" key="5">
    <source>
        <dbReference type="Proteomes" id="UP001230188"/>
    </source>
</evidence>
<dbReference type="GO" id="GO:0030042">
    <property type="term" value="P:actin filament depolymerization"/>
    <property type="evidence" value="ECO:0007669"/>
    <property type="project" value="InterPro"/>
</dbReference>
<dbReference type="SUPFAM" id="SSF55753">
    <property type="entry name" value="Actin depolymerizing proteins"/>
    <property type="match status" value="1"/>
</dbReference>
<dbReference type="PROSITE" id="PS51263">
    <property type="entry name" value="ADF_H"/>
    <property type="match status" value="1"/>
</dbReference>
<name>A0AAD7XMW3_9STRA</name>
<reference evidence="4" key="1">
    <citation type="submission" date="2023-01" db="EMBL/GenBank/DDBJ databases">
        <title>Metagenome sequencing of chrysophaentin producing Chrysophaeum taylorii.</title>
        <authorList>
            <person name="Davison J."/>
            <person name="Bewley C."/>
        </authorList>
    </citation>
    <scope>NUCLEOTIDE SEQUENCE</scope>
    <source>
        <strain evidence="4">NIES-1699</strain>
    </source>
</reference>
<organism evidence="4 5">
    <name type="scientific">Chrysophaeum taylorii</name>
    <dbReference type="NCBI Taxonomy" id="2483200"/>
    <lineage>
        <taxon>Eukaryota</taxon>
        <taxon>Sar</taxon>
        <taxon>Stramenopiles</taxon>
        <taxon>Ochrophyta</taxon>
        <taxon>Pelagophyceae</taxon>
        <taxon>Pelagomonadales</taxon>
        <taxon>Pelagomonadaceae</taxon>
        <taxon>Chrysophaeum</taxon>
    </lineage>
</organism>
<keyword evidence="2" id="KW-0009">Actin-binding</keyword>